<reference evidence="1 2" key="1">
    <citation type="submission" date="2015-09" db="EMBL/GenBank/DDBJ databases">
        <title>Draft genome sequence of Alicyclobacillus ferrooxydans DSM 22381.</title>
        <authorList>
            <person name="Hemp J."/>
        </authorList>
    </citation>
    <scope>NUCLEOTIDE SEQUENCE [LARGE SCALE GENOMIC DNA]</scope>
    <source>
        <strain evidence="1 2">TC-34</strain>
    </source>
</reference>
<organism evidence="1 2">
    <name type="scientific">Alicyclobacillus ferrooxydans</name>
    <dbReference type="NCBI Taxonomy" id="471514"/>
    <lineage>
        <taxon>Bacteria</taxon>
        <taxon>Bacillati</taxon>
        <taxon>Bacillota</taxon>
        <taxon>Bacilli</taxon>
        <taxon>Bacillales</taxon>
        <taxon>Alicyclobacillaceae</taxon>
        <taxon>Alicyclobacillus</taxon>
    </lineage>
</organism>
<proteinExistence type="predicted"/>
<comment type="caution">
    <text evidence="1">The sequence shown here is derived from an EMBL/GenBank/DDBJ whole genome shotgun (WGS) entry which is preliminary data.</text>
</comment>
<dbReference type="EMBL" id="LJCO01000014">
    <property type="protein sequence ID" value="KPV45122.1"/>
    <property type="molecule type" value="Genomic_DNA"/>
</dbReference>
<dbReference type="PATRIC" id="fig|471514.4.peg.630"/>
<evidence type="ECO:0000313" key="2">
    <source>
        <dbReference type="Proteomes" id="UP000050482"/>
    </source>
</evidence>
<dbReference type="AlphaFoldDB" id="A0A0P9D6Z2"/>
<protein>
    <submittedName>
        <fullName evidence="1">Uncharacterized protein</fullName>
    </submittedName>
</protein>
<sequence length="258" mass="29633">MDNVVWTADDSVNLQRIAIALERLVSAYVDGQPSTASIVEDLQIRAKTLEAELFTRVLQVYFEEEQLVLERGGGKKSSIRVSNNLARVFTEFFSDQVPDVEINVEKGNMLVFWRDERPLCALKVYTDLGYGSRGERWYGSIDEFVREAQGYGIKPRNVFFLVMSMRNGLDNEHVQQLLGREMSNKELLDPKNRSYLEEFLREYVSKARGHVPDPRSQLYFLAAALHPNVLEEALAEDIEGYDWLQPSVSQLVHQIQNL</sequence>
<evidence type="ECO:0000313" key="1">
    <source>
        <dbReference type="EMBL" id="KPV45122.1"/>
    </source>
</evidence>
<keyword evidence="2" id="KW-1185">Reference proteome</keyword>
<name>A0A0P9D6Z2_9BACL</name>
<dbReference type="Proteomes" id="UP000050482">
    <property type="component" value="Unassembled WGS sequence"/>
</dbReference>
<dbReference type="STRING" id="471514.AN477_03815"/>
<accession>A0A0P9D6Z2</accession>
<dbReference type="OrthoDB" id="2652576at2"/>
<dbReference type="RefSeq" id="WP_054967854.1">
    <property type="nucleotide sequence ID" value="NZ_LJCO01000014.1"/>
</dbReference>
<gene>
    <name evidence="1" type="ORF">AN477_03815</name>
</gene>